<gene>
    <name evidence="2" type="ORF">IW261DRAFT_1560658</name>
</gene>
<sequence>MLAAMEPLGAGKSIFLSLILTGFTNLSQAIMNSSESRTNLIVMQYPEPSLSFDRFLHTATATSSHFFMIPVVFFSFSLGPTLCQYYESNRKQQRECVPKNQHFRDSACIDVWSTKFRKEFLQSREDMSSELSRDLRHGIFGYFRNWLTNVT</sequence>
<name>A0AA39UD99_9AGAR</name>
<comment type="caution">
    <text evidence="2">The sequence shown here is derived from an EMBL/GenBank/DDBJ whole genome shotgun (WGS) entry which is preliminary data.</text>
</comment>
<evidence type="ECO:0000313" key="2">
    <source>
        <dbReference type="EMBL" id="KAK0484992.1"/>
    </source>
</evidence>
<evidence type="ECO:0000313" key="3">
    <source>
        <dbReference type="Proteomes" id="UP001175227"/>
    </source>
</evidence>
<reference evidence="2" key="1">
    <citation type="submission" date="2023-06" db="EMBL/GenBank/DDBJ databases">
        <authorList>
            <consortium name="Lawrence Berkeley National Laboratory"/>
            <person name="Ahrendt S."/>
            <person name="Sahu N."/>
            <person name="Indic B."/>
            <person name="Wong-Bajracharya J."/>
            <person name="Merenyi Z."/>
            <person name="Ke H.-M."/>
            <person name="Monk M."/>
            <person name="Kocsube S."/>
            <person name="Drula E."/>
            <person name="Lipzen A."/>
            <person name="Balint B."/>
            <person name="Henrissat B."/>
            <person name="Andreopoulos B."/>
            <person name="Martin F.M."/>
            <person name="Harder C.B."/>
            <person name="Rigling D."/>
            <person name="Ford K.L."/>
            <person name="Foster G.D."/>
            <person name="Pangilinan J."/>
            <person name="Papanicolaou A."/>
            <person name="Barry K."/>
            <person name="LaButti K."/>
            <person name="Viragh M."/>
            <person name="Koriabine M."/>
            <person name="Yan M."/>
            <person name="Riley R."/>
            <person name="Champramary S."/>
            <person name="Plett K.L."/>
            <person name="Tsai I.J."/>
            <person name="Slot J."/>
            <person name="Sipos G."/>
            <person name="Plett J."/>
            <person name="Nagy L.G."/>
            <person name="Grigoriev I.V."/>
        </authorList>
    </citation>
    <scope>NUCLEOTIDE SEQUENCE</scope>
    <source>
        <strain evidence="2">ICMP 16352</strain>
    </source>
</reference>
<evidence type="ECO:0008006" key="4">
    <source>
        <dbReference type="Google" id="ProtNLM"/>
    </source>
</evidence>
<keyword evidence="3" id="KW-1185">Reference proteome</keyword>
<dbReference type="AlphaFoldDB" id="A0AA39UD99"/>
<dbReference type="EMBL" id="JAUEPR010000005">
    <property type="protein sequence ID" value="KAK0484992.1"/>
    <property type="molecule type" value="Genomic_DNA"/>
</dbReference>
<accession>A0AA39UD99</accession>
<evidence type="ECO:0000256" key="1">
    <source>
        <dbReference type="SAM" id="SignalP"/>
    </source>
</evidence>
<protein>
    <recommendedName>
        <fullName evidence="4">ABC transmembrane type-1 domain-containing protein</fullName>
    </recommendedName>
</protein>
<dbReference type="Proteomes" id="UP001175227">
    <property type="component" value="Unassembled WGS sequence"/>
</dbReference>
<feature type="signal peptide" evidence="1">
    <location>
        <begin position="1"/>
        <end position="29"/>
    </location>
</feature>
<keyword evidence="1" id="KW-0732">Signal</keyword>
<feature type="chain" id="PRO_5041407606" description="ABC transmembrane type-1 domain-containing protein" evidence="1">
    <location>
        <begin position="30"/>
        <end position="151"/>
    </location>
</feature>
<proteinExistence type="predicted"/>
<organism evidence="2 3">
    <name type="scientific">Armillaria novae-zelandiae</name>
    <dbReference type="NCBI Taxonomy" id="153914"/>
    <lineage>
        <taxon>Eukaryota</taxon>
        <taxon>Fungi</taxon>
        <taxon>Dikarya</taxon>
        <taxon>Basidiomycota</taxon>
        <taxon>Agaricomycotina</taxon>
        <taxon>Agaricomycetes</taxon>
        <taxon>Agaricomycetidae</taxon>
        <taxon>Agaricales</taxon>
        <taxon>Marasmiineae</taxon>
        <taxon>Physalacriaceae</taxon>
        <taxon>Armillaria</taxon>
    </lineage>
</organism>